<dbReference type="GO" id="GO:0016887">
    <property type="term" value="F:ATP hydrolysis activity"/>
    <property type="evidence" value="ECO:0007669"/>
    <property type="project" value="InterPro"/>
</dbReference>
<dbReference type="Proteomes" id="UP000185557">
    <property type="component" value="Unassembled WGS sequence"/>
</dbReference>
<dbReference type="InterPro" id="IPR003593">
    <property type="entry name" value="AAA+_ATPase"/>
</dbReference>
<evidence type="ECO:0000259" key="11">
    <source>
        <dbReference type="PROSITE" id="PS50929"/>
    </source>
</evidence>
<dbReference type="SUPFAM" id="SSF90123">
    <property type="entry name" value="ABC transporter transmembrane region"/>
    <property type="match status" value="1"/>
</dbReference>
<evidence type="ECO:0000259" key="10">
    <source>
        <dbReference type="PROSITE" id="PS50893"/>
    </source>
</evidence>
<evidence type="ECO:0000256" key="6">
    <source>
        <dbReference type="ARBA" id="ARBA00022989"/>
    </source>
</evidence>
<dbReference type="AlphaFoldDB" id="A0A1U7JBQ0"/>
<feature type="compositionally biased region" description="Low complexity" evidence="8">
    <location>
        <begin position="340"/>
        <end position="349"/>
    </location>
</feature>
<dbReference type="Pfam" id="PF00005">
    <property type="entry name" value="ABC_tran"/>
    <property type="match status" value="1"/>
</dbReference>
<evidence type="ECO:0000256" key="7">
    <source>
        <dbReference type="ARBA" id="ARBA00023136"/>
    </source>
</evidence>
<reference evidence="12 13" key="1">
    <citation type="submission" date="2016-11" db="EMBL/GenBank/DDBJ databases">
        <title>Draft Genome Sequences of Nine Cyanobacterial Strains from Diverse Habitats.</title>
        <authorList>
            <person name="Zhu T."/>
            <person name="Hou S."/>
            <person name="Lu X."/>
            <person name="Hess W.R."/>
        </authorList>
    </citation>
    <scope>NUCLEOTIDE SEQUENCE [LARGE SCALE GENOMIC DNA]</scope>
    <source>
        <strain evidence="12 13">NIES-30</strain>
    </source>
</reference>
<evidence type="ECO:0000256" key="2">
    <source>
        <dbReference type="ARBA" id="ARBA00022448"/>
    </source>
</evidence>
<keyword evidence="13" id="KW-1185">Reference proteome</keyword>
<dbReference type="EMBL" id="MRCG01000001">
    <property type="protein sequence ID" value="OKH51156.1"/>
    <property type="molecule type" value="Genomic_DNA"/>
</dbReference>
<accession>A0A1U7JBQ0</accession>
<dbReference type="InterPro" id="IPR003439">
    <property type="entry name" value="ABC_transporter-like_ATP-bd"/>
</dbReference>
<dbReference type="PANTHER" id="PTHR11384">
    <property type="entry name" value="ATP-BINDING CASSETTE, SUB-FAMILY D MEMBER"/>
    <property type="match status" value="1"/>
</dbReference>
<dbReference type="GO" id="GO:0140359">
    <property type="term" value="F:ABC-type transporter activity"/>
    <property type="evidence" value="ECO:0007669"/>
    <property type="project" value="InterPro"/>
</dbReference>
<dbReference type="Gene3D" id="3.40.50.300">
    <property type="entry name" value="P-loop containing nucleotide triphosphate hydrolases"/>
    <property type="match status" value="1"/>
</dbReference>
<feature type="region of interest" description="Disordered" evidence="8">
    <location>
        <begin position="340"/>
        <end position="362"/>
    </location>
</feature>
<dbReference type="PROSITE" id="PS00211">
    <property type="entry name" value="ABC_TRANSPORTER_1"/>
    <property type="match status" value="1"/>
</dbReference>
<protein>
    <submittedName>
        <fullName evidence="12">ABC transporter ATP-binding protein</fullName>
    </submittedName>
</protein>
<feature type="transmembrane region" description="Helical" evidence="9">
    <location>
        <begin position="147"/>
        <end position="168"/>
    </location>
</feature>
<sequence length="588" mass="65260">MERFNLKGFRRFWAIAKSYWFGDEKWKAGGLLLLIAVFLLGYTGLSVVLNNKRGVLISALSAKDEARFWETVLVFIAVLVAYAPLMAGYDYLQKRLGLEWRRWLTGRFVADYFGDRAFYDIQQFHPDIDNPDQRIAEDVKNFTQQSLALLLVVVSSVLQVIAFSGVLWGISKNLVGFLVLYAVLGTLVTVGIFGQPLVRLNFEQLKREANFRFSLVRIRENAEAIAFYRGEAQEASQVNNRFMAAFENFKKLIVWELNLNALTNAYEFIPFVLPAIVVAPAVFSGDLEVGKVSEAQGAFVRVFFSLNVVVARFSELTSFGAGIDRLYSFAEALNHLETEAPAAAEPSASVDDPTATDASESLEHPTIAIETADSLALKEFTLQTPNYQRTLVENLSINIPDKTGLLIVGPSGCGKSSLLRAIAGLWHSGSGTIYRPELDNILFLPQKPYMILGTLREQLLYPNTSQAVDDAGLQAALEKVNLANLAERFGGFDAVEEWGDVLSLGEQQRLTFARILVSQPKFAILDEATSALDLANEAKLYDHLHHSGTTFISVGHRESLVDYHQTTLKLAEDHTWAIKPSSLATADL</sequence>
<name>A0A1U7JBQ0_9CYAN</name>
<dbReference type="PROSITE" id="PS50929">
    <property type="entry name" value="ABC_TM1F"/>
    <property type="match status" value="1"/>
</dbReference>
<evidence type="ECO:0000313" key="13">
    <source>
        <dbReference type="Proteomes" id="UP000185557"/>
    </source>
</evidence>
<keyword evidence="2" id="KW-0813">Transport</keyword>
<feature type="transmembrane region" description="Helical" evidence="9">
    <location>
        <begin position="28"/>
        <end position="48"/>
    </location>
</feature>
<dbReference type="Gene3D" id="1.20.1560.10">
    <property type="entry name" value="ABC transporter type 1, transmembrane domain"/>
    <property type="match status" value="1"/>
</dbReference>
<feature type="domain" description="ABC transporter" evidence="10">
    <location>
        <begin position="375"/>
        <end position="588"/>
    </location>
</feature>
<dbReference type="InterPro" id="IPR011527">
    <property type="entry name" value="ABC1_TM_dom"/>
</dbReference>
<feature type="transmembrane region" description="Helical" evidence="9">
    <location>
        <begin position="68"/>
        <end position="92"/>
    </location>
</feature>
<dbReference type="STRING" id="549789.NIES30_03590"/>
<dbReference type="InterPro" id="IPR017871">
    <property type="entry name" value="ABC_transporter-like_CS"/>
</dbReference>
<organism evidence="12 13">
    <name type="scientific">Phormidium tenue NIES-30</name>
    <dbReference type="NCBI Taxonomy" id="549789"/>
    <lineage>
        <taxon>Bacteria</taxon>
        <taxon>Bacillati</taxon>
        <taxon>Cyanobacteriota</taxon>
        <taxon>Cyanophyceae</taxon>
        <taxon>Oscillatoriophycideae</taxon>
        <taxon>Oscillatoriales</taxon>
        <taxon>Oscillatoriaceae</taxon>
        <taxon>Phormidium</taxon>
    </lineage>
</organism>
<evidence type="ECO:0000256" key="1">
    <source>
        <dbReference type="ARBA" id="ARBA00004651"/>
    </source>
</evidence>
<keyword evidence="5 12" id="KW-0067">ATP-binding</keyword>
<keyword evidence="4" id="KW-0547">Nucleotide-binding</keyword>
<keyword evidence="7 9" id="KW-0472">Membrane</keyword>
<proteinExistence type="predicted"/>
<feature type="domain" description="ABC transmembrane type-1" evidence="11">
    <location>
        <begin position="33"/>
        <end position="318"/>
    </location>
</feature>
<dbReference type="PANTHER" id="PTHR11384:SF59">
    <property type="entry name" value="LYSOSOMAL COBALAMIN TRANSPORTER ABCD4"/>
    <property type="match status" value="1"/>
</dbReference>
<dbReference type="OrthoDB" id="9810134at2"/>
<keyword evidence="6 9" id="KW-1133">Transmembrane helix</keyword>
<dbReference type="InterPro" id="IPR050835">
    <property type="entry name" value="ABC_transporter_sub-D"/>
</dbReference>
<dbReference type="InterPro" id="IPR027417">
    <property type="entry name" value="P-loop_NTPase"/>
</dbReference>
<feature type="transmembrane region" description="Helical" evidence="9">
    <location>
        <begin position="174"/>
        <end position="198"/>
    </location>
</feature>
<evidence type="ECO:0000313" key="12">
    <source>
        <dbReference type="EMBL" id="OKH51156.1"/>
    </source>
</evidence>
<dbReference type="CDD" id="cd03223">
    <property type="entry name" value="ABCD_peroxisomal_ALDP"/>
    <property type="match status" value="1"/>
</dbReference>
<dbReference type="SUPFAM" id="SSF52540">
    <property type="entry name" value="P-loop containing nucleoside triphosphate hydrolases"/>
    <property type="match status" value="1"/>
</dbReference>
<dbReference type="SMART" id="SM00382">
    <property type="entry name" value="AAA"/>
    <property type="match status" value="1"/>
</dbReference>
<dbReference type="PROSITE" id="PS50893">
    <property type="entry name" value="ABC_TRANSPORTER_2"/>
    <property type="match status" value="1"/>
</dbReference>
<evidence type="ECO:0000256" key="9">
    <source>
        <dbReference type="SAM" id="Phobius"/>
    </source>
</evidence>
<comment type="caution">
    <text evidence="12">The sequence shown here is derived from an EMBL/GenBank/DDBJ whole genome shotgun (WGS) entry which is preliminary data.</text>
</comment>
<dbReference type="InterPro" id="IPR036640">
    <property type="entry name" value="ABC1_TM_sf"/>
</dbReference>
<evidence type="ECO:0000256" key="8">
    <source>
        <dbReference type="SAM" id="MobiDB-lite"/>
    </source>
</evidence>
<dbReference type="GO" id="GO:0005886">
    <property type="term" value="C:plasma membrane"/>
    <property type="evidence" value="ECO:0007669"/>
    <property type="project" value="UniProtKB-SubCell"/>
</dbReference>
<dbReference type="Pfam" id="PF06472">
    <property type="entry name" value="ABC_membrane_2"/>
    <property type="match status" value="1"/>
</dbReference>
<evidence type="ECO:0000256" key="3">
    <source>
        <dbReference type="ARBA" id="ARBA00022692"/>
    </source>
</evidence>
<comment type="subcellular location">
    <subcellularLocation>
        <location evidence="1">Cell membrane</location>
        <topology evidence="1">Multi-pass membrane protein</topology>
    </subcellularLocation>
</comment>
<dbReference type="GO" id="GO:0005524">
    <property type="term" value="F:ATP binding"/>
    <property type="evidence" value="ECO:0007669"/>
    <property type="project" value="UniProtKB-KW"/>
</dbReference>
<keyword evidence="3 9" id="KW-0812">Transmembrane</keyword>
<gene>
    <name evidence="12" type="ORF">NIES30_03590</name>
</gene>
<dbReference type="RefSeq" id="WP_073606963.1">
    <property type="nucleotide sequence ID" value="NZ_MRCG01000001.1"/>
</dbReference>
<evidence type="ECO:0000256" key="4">
    <source>
        <dbReference type="ARBA" id="ARBA00022741"/>
    </source>
</evidence>
<evidence type="ECO:0000256" key="5">
    <source>
        <dbReference type="ARBA" id="ARBA00022840"/>
    </source>
</evidence>